<name>A0AA36DVH0_CYLNA</name>
<dbReference type="Proteomes" id="UP001176961">
    <property type="component" value="Unassembled WGS sequence"/>
</dbReference>
<sequence>MAQPLHHEAGNATGPATVTRLLLLSVYCQRPSNLLRKYENDSLHRSTQTFHRTALVQVKRPFFTEVRGFLARRVVQKRDQLRGHKSHPLKHSSFCYSTPTSNHKTRHASAW</sequence>
<organism evidence="2 3">
    <name type="scientific">Cylicocyclus nassatus</name>
    <name type="common">Nematode worm</name>
    <dbReference type="NCBI Taxonomy" id="53992"/>
    <lineage>
        <taxon>Eukaryota</taxon>
        <taxon>Metazoa</taxon>
        <taxon>Ecdysozoa</taxon>
        <taxon>Nematoda</taxon>
        <taxon>Chromadorea</taxon>
        <taxon>Rhabditida</taxon>
        <taxon>Rhabditina</taxon>
        <taxon>Rhabditomorpha</taxon>
        <taxon>Strongyloidea</taxon>
        <taxon>Strongylidae</taxon>
        <taxon>Cylicocyclus</taxon>
    </lineage>
</organism>
<dbReference type="AlphaFoldDB" id="A0AA36DVH0"/>
<keyword evidence="3" id="KW-1185">Reference proteome</keyword>
<proteinExistence type="predicted"/>
<reference evidence="2" key="1">
    <citation type="submission" date="2023-07" db="EMBL/GenBank/DDBJ databases">
        <authorList>
            <consortium name="CYATHOMIX"/>
        </authorList>
    </citation>
    <scope>NUCLEOTIDE SEQUENCE</scope>
    <source>
        <strain evidence="2">N/A</strain>
    </source>
</reference>
<feature type="region of interest" description="Disordered" evidence="1">
    <location>
        <begin position="81"/>
        <end position="111"/>
    </location>
</feature>
<gene>
    <name evidence="2" type="ORF">CYNAS_LOCUS5534</name>
</gene>
<evidence type="ECO:0000313" key="3">
    <source>
        <dbReference type="Proteomes" id="UP001176961"/>
    </source>
</evidence>
<comment type="caution">
    <text evidence="2">The sequence shown here is derived from an EMBL/GenBank/DDBJ whole genome shotgun (WGS) entry which is preliminary data.</text>
</comment>
<protein>
    <submittedName>
        <fullName evidence="2">Uncharacterized protein</fullName>
    </submittedName>
</protein>
<dbReference type="EMBL" id="CATQJL010000112">
    <property type="protein sequence ID" value="CAJ0593551.1"/>
    <property type="molecule type" value="Genomic_DNA"/>
</dbReference>
<evidence type="ECO:0000313" key="2">
    <source>
        <dbReference type="EMBL" id="CAJ0593551.1"/>
    </source>
</evidence>
<accession>A0AA36DVH0</accession>
<evidence type="ECO:0000256" key="1">
    <source>
        <dbReference type="SAM" id="MobiDB-lite"/>
    </source>
</evidence>